<gene>
    <name evidence="1" type="ORF">CDV28_1132</name>
</gene>
<evidence type="ECO:0000313" key="2">
    <source>
        <dbReference type="Proteomes" id="UP000316238"/>
    </source>
</evidence>
<keyword evidence="2" id="KW-1185">Reference proteome</keyword>
<organism evidence="1 2">
    <name type="scientific">Candidatus Electronema aureum</name>
    <dbReference type="NCBI Taxonomy" id="2005002"/>
    <lineage>
        <taxon>Bacteria</taxon>
        <taxon>Pseudomonadati</taxon>
        <taxon>Thermodesulfobacteriota</taxon>
        <taxon>Desulfobulbia</taxon>
        <taxon>Desulfobulbales</taxon>
        <taxon>Desulfobulbaceae</taxon>
        <taxon>Candidatus Electronema</taxon>
    </lineage>
</organism>
<proteinExistence type="predicted"/>
<comment type="caution">
    <text evidence="1">The sequence shown here is derived from an EMBL/GenBank/DDBJ whole genome shotgun (WGS) entry which is preliminary data.</text>
</comment>
<accession>A0A521G1S4</accession>
<dbReference type="Proteomes" id="UP000316238">
    <property type="component" value="Unassembled WGS sequence"/>
</dbReference>
<name>A0A521G1S4_9BACT</name>
<evidence type="ECO:0000313" key="1">
    <source>
        <dbReference type="EMBL" id="TAA74974.1"/>
    </source>
</evidence>
<dbReference type="EMBL" id="NQJD01000013">
    <property type="protein sequence ID" value="TAA74974.1"/>
    <property type="molecule type" value="Genomic_DNA"/>
</dbReference>
<protein>
    <submittedName>
        <fullName evidence="1">Uncharacterized protein</fullName>
    </submittedName>
</protein>
<dbReference type="AlphaFoldDB" id="A0A521G1S4"/>
<reference evidence="1" key="1">
    <citation type="submission" date="2017-07" db="EMBL/GenBank/DDBJ databases">
        <title>The cable genome - Insights into the physiology and evolution of filamentous bacteria capable of sulfide oxidation via long distance electron transfer.</title>
        <authorList>
            <person name="Thorup C."/>
            <person name="Bjerg J.T."/>
            <person name="Schreiber L."/>
            <person name="Nielsen L.P."/>
            <person name="Kjeldsen K.U."/>
            <person name="Boesen T."/>
            <person name="Boggild A."/>
            <person name="Meysman F."/>
            <person name="Geelhoed J."/>
            <person name="Schramm A."/>
        </authorList>
    </citation>
    <scope>NUCLEOTIDE SEQUENCE [LARGE SCALE GENOMIC DNA]</scope>
    <source>
        <strain evidence="1">GS</strain>
    </source>
</reference>
<sequence>MKPFSQWTKEEIEDEFGLSADRQHVPLQEWISVSPSCSEAEQKTLHHLSQTLLEHVHDWNEEELKMCFIALLLNLVDFHQAAYRPFLERELNVEYAAGKRLWGVVDFLVASGRQSPKQPFT</sequence>